<sequence length="144" mass="16140">MHWKTFASNSPLRRRAIRARVSWARSPPHQQHTPDGTTDIAEKSFIILWNVRGDSSKFENFKPLIGVVVNNSTDAEVWAAVIDLINTLRPPTPPPSSIAPTFRGTPVKTSSSRLADSETRDIIKEKCTFRNVKGICDKIFNPKS</sequence>
<dbReference type="AlphaFoldDB" id="A0A5C6G6D1"/>
<gene>
    <name evidence="2" type="ORF">ED733_000205</name>
</gene>
<protein>
    <submittedName>
        <fullName evidence="2">Uncharacterized protein</fullName>
    </submittedName>
</protein>
<comment type="caution">
    <text evidence="2">The sequence shown here is derived from an EMBL/GenBank/DDBJ whole genome shotgun (WGS) entry which is preliminary data.</text>
</comment>
<evidence type="ECO:0000313" key="2">
    <source>
        <dbReference type="EMBL" id="TWU72088.1"/>
    </source>
</evidence>
<proteinExistence type="predicted"/>
<dbReference type="EMBL" id="SBHS01000032">
    <property type="protein sequence ID" value="TWU72088.1"/>
    <property type="molecule type" value="Genomic_DNA"/>
</dbReference>
<organism evidence="2 3">
    <name type="scientific">Metarhizium rileyi (strain RCEF 4871)</name>
    <name type="common">Nomuraea rileyi</name>
    <dbReference type="NCBI Taxonomy" id="1649241"/>
    <lineage>
        <taxon>Eukaryota</taxon>
        <taxon>Fungi</taxon>
        <taxon>Dikarya</taxon>
        <taxon>Ascomycota</taxon>
        <taxon>Pezizomycotina</taxon>
        <taxon>Sordariomycetes</taxon>
        <taxon>Hypocreomycetidae</taxon>
        <taxon>Hypocreales</taxon>
        <taxon>Clavicipitaceae</taxon>
        <taxon>Metarhizium</taxon>
    </lineage>
</organism>
<name>A0A5C6G6D1_METRR</name>
<feature type="region of interest" description="Disordered" evidence="1">
    <location>
        <begin position="90"/>
        <end position="114"/>
    </location>
</feature>
<reference evidence="3" key="1">
    <citation type="submission" date="2018-12" db="EMBL/GenBank/DDBJ databases">
        <title>The complete genome of Metarhizium rileyi, a key fungal pathogen of Lepidoptera.</title>
        <authorList>
            <person name="Binneck E."/>
            <person name="Lastra C.C.L."/>
            <person name="Sosa-Gomez D.R."/>
        </authorList>
    </citation>
    <scope>NUCLEOTIDE SEQUENCE [LARGE SCALE GENOMIC DNA]</scope>
    <source>
        <strain evidence="3">Cep018-CH2</strain>
    </source>
</reference>
<dbReference type="Proteomes" id="UP000317257">
    <property type="component" value="Unassembled WGS sequence"/>
</dbReference>
<accession>A0A5C6G6D1</accession>
<evidence type="ECO:0000256" key="1">
    <source>
        <dbReference type="SAM" id="MobiDB-lite"/>
    </source>
</evidence>
<evidence type="ECO:0000313" key="3">
    <source>
        <dbReference type="Proteomes" id="UP000317257"/>
    </source>
</evidence>